<keyword evidence="1" id="KW-0472">Membrane</keyword>
<accession>A0A0A1X7Q6</accession>
<reference evidence="2" key="1">
    <citation type="submission" date="2014-11" db="EMBL/GenBank/DDBJ databases">
        <authorList>
            <person name="Geib S."/>
        </authorList>
    </citation>
    <scope>NUCLEOTIDE SEQUENCE</scope>
</reference>
<evidence type="ECO:0000256" key="1">
    <source>
        <dbReference type="SAM" id="Phobius"/>
    </source>
</evidence>
<sequence length="363" mass="42430">MIKPLIFIYIMLTLAFILMAFVKFYHFFYGVIEYNGLCKYNTRKPKVESFRRIMLKECTNNQNVYTLFAENRWINGLSDWNTIDETKINDDCLDTCTPMERQLLDSWYKHIKEYPNENFCRYKGIDKSWLDNIIITRENYTSEMADYFPIRTYYGRRINRTLCLLDLGKRGMQMLPRETQLKYKQCTVGYKLGKQYVQSLHPAIKEVSGMCQKTIDSCAAYKRELNDIVQNITDFKTKSEDQLKLQLGTCDDMLSSSKRKQEKYCGCDIYILNGVWVGSLIFLLGTLLALLLLPCLLCLFVKCSGKDRLLSSTSREVRDREGDDSLGRDSAYSILLPAITLPKHVINSIRDDPRVRYKVKKIN</sequence>
<organism evidence="2">
    <name type="scientific">Zeugodacus cucurbitae</name>
    <name type="common">Melon fruit fly</name>
    <name type="synonym">Bactrocera cucurbitae</name>
    <dbReference type="NCBI Taxonomy" id="28588"/>
    <lineage>
        <taxon>Eukaryota</taxon>
        <taxon>Metazoa</taxon>
        <taxon>Ecdysozoa</taxon>
        <taxon>Arthropoda</taxon>
        <taxon>Hexapoda</taxon>
        <taxon>Insecta</taxon>
        <taxon>Pterygota</taxon>
        <taxon>Neoptera</taxon>
        <taxon>Endopterygota</taxon>
        <taxon>Diptera</taxon>
        <taxon>Brachycera</taxon>
        <taxon>Muscomorpha</taxon>
        <taxon>Tephritoidea</taxon>
        <taxon>Tephritidae</taxon>
        <taxon>Zeugodacus</taxon>
        <taxon>Zeugodacus</taxon>
    </lineage>
</organism>
<gene>
    <name evidence="2" type="primary">TOR1A</name>
    <name evidence="2" type="ORF">g.54558</name>
</gene>
<proteinExistence type="predicted"/>
<dbReference type="AlphaFoldDB" id="A0A0A1X7Q6"/>
<dbReference type="EMBL" id="GBXI01006998">
    <property type="protein sequence ID" value="JAD07294.1"/>
    <property type="molecule type" value="Transcribed_RNA"/>
</dbReference>
<feature type="transmembrane region" description="Helical" evidence="1">
    <location>
        <begin position="275"/>
        <end position="301"/>
    </location>
</feature>
<reference evidence="2" key="2">
    <citation type="journal article" date="2015" name="Gigascience">
        <title>Reconstructing a comprehensive transcriptome assembly of a white-pupal translocated strain of the pest fruit fly Bactrocera cucurbitae.</title>
        <authorList>
            <person name="Sim S.B."/>
            <person name="Calla B."/>
            <person name="Hall B."/>
            <person name="DeRego T."/>
            <person name="Geib S.M."/>
        </authorList>
    </citation>
    <scope>NUCLEOTIDE SEQUENCE</scope>
</reference>
<evidence type="ECO:0000313" key="2">
    <source>
        <dbReference type="EMBL" id="JAD07294.1"/>
    </source>
</evidence>
<keyword evidence="1" id="KW-0812">Transmembrane</keyword>
<keyword evidence="1" id="KW-1133">Transmembrane helix</keyword>
<feature type="transmembrane region" description="Helical" evidence="1">
    <location>
        <begin position="7"/>
        <end position="28"/>
    </location>
</feature>
<protein>
    <submittedName>
        <fullName evidence="2">Torsin-1A</fullName>
    </submittedName>
</protein>
<name>A0A0A1X7Q6_ZEUCU</name>